<organism evidence="1 2">
    <name type="scientific">Lophium mytilinum</name>
    <dbReference type="NCBI Taxonomy" id="390894"/>
    <lineage>
        <taxon>Eukaryota</taxon>
        <taxon>Fungi</taxon>
        <taxon>Dikarya</taxon>
        <taxon>Ascomycota</taxon>
        <taxon>Pezizomycotina</taxon>
        <taxon>Dothideomycetes</taxon>
        <taxon>Pleosporomycetidae</taxon>
        <taxon>Mytilinidiales</taxon>
        <taxon>Mytilinidiaceae</taxon>
        <taxon>Lophium</taxon>
    </lineage>
</organism>
<gene>
    <name evidence="1" type="ORF">BU16DRAFT_531927</name>
</gene>
<reference evidence="1" key="1">
    <citation type="journal article" date="2020" name="Stud. Mycol.">
        <title>101 Dothideomycetes genomes: a test case for predicting lifestyles and emergence of pathogens.</title>
        <authorList>
            <person name="Haridas S."/>
            <person name="Albert R."/>
            <person name="Binder M."/>
            <person name="Bloem J."/>
            <person name="Labutti K."/>
            <person name="Salamov A."/>
            <person name="Andreopoulos B."/>
            <person name="Baker S."/>
            <person name="Barry K."/>
            <person name="Bills G."/>
            <person name="Bluhm B."/>
            <person name="Cannon C."/>
            <person name="Castanera R."/>
            <person name="Culley D."/>
            <person name="Daum C."/>
            <person name="Ezra D."/>
            <person name="Gonzalez J."/>
            <person name="Henrissat B."/>
            <person name="Kuo A."/>
            <person name="Liang C."/>
            <person name="Lipzen A."/>
            <person name="Lutzoni F."/>
            <person name="Magnuson J."/>
            <person name="Mondo S."/>
            <person name="Nolan M."/>
            <person name="Ohm R."/>
            <person name="Pangilinan J."/>
            <person name="Park H.-J."/>
            <person name="Ramirez L."/>
            <person name="Alfaro M."/>
            <person name="Sun H."/>
            <person name="Tritt A."/>
            <person name="Yoshinaga Y."/>
            <person name="Zwiers L.-H."/>
            <person name="Turgeon B."/>
            <person name="Goodwin S."/>
            <person name="Spatafora J."/>
            <person name="Crous P."/>
            <person name="Grigoriev I."/>
        </authorList>
    </citation>
    <scope>NUCLEOTIDE SEQUENCE</scope>
    <source>
        <strain evidence="1">CBS 269.34</strain>
    </source>
</reference>
<dbReference type="SUPFAM" id="SSF81383">
    <property type="entry name" value="F-box domain"/>
    <property type="match status" value="1"/>
</dbReference>
<dbReference type="Proteomes" id="UP000799750">
    <property type="component" value="Unassembled WGS sequence"/>
</dbReference>
<dbReference type="OrthoDB" id="3800738at2759"/>
<dbReference type="InterPro" id="IPR036047">
    <property type="entry name" value="F-box-like_dom_sf"/>
</dbReference>
<protein>
    <recommendedName>
        <fullName evidence="3">F-box domain-containing protein</fullName>
    </recommendedName>
</protein>
<evidence type="ECO:0008006" key="3">
    <source>
        <dbReference type="Google" id="ProtNLM"/>
    </source>
</evidence>
<name>A0A6A6Q9E0_9PEZI</name>
<dbReference type="EMBL" id="MU004200">
    <property type="protein sequence ID" value="KAF2488882.1"/>
    <property type="molecule type" value="Genomic_DNA"/>
</dbReference>
<dbReference type="AlphaFoldDB" id="A0A6A6Q9E0"/>
<evidence type="ECO:0000313" key="2">
    <source>
        <dbReference type="Proteomes" id="UP000799750"/>
    </source>
</evidence>
<evidence type="ECO:0000313" key="1">
    <source>
        <dbReference type="EMBL" id="KAF2488882.1"/>
    </source>
</evidence>
<accession>A0A6A6Q9E0</accession>
<sequence length="262" mass="29839">MSSSSRVFAIPELFELILLQLPMRDLLLASQISKAFHATITTSPALQSALFLRPMSTFPPRQDVSEFQINPLLDVTFPGFLSDAPNIPAEEWDLHFNHFPNPPAPNDGSSTALYFRSAWSLQPEAFARKEASWRRMLVCQPPVRRLTLLNQSSGQFGTLVDKGSLDIEEGEGLRMRTLADYLYGNVATLPVFRPTFSTRVGWGEVEYDEAAYKEQRRLTLWLQVNRYTSCVVRFEKKLDLYRSEGYEKVDIPVVQTRRASAE</sequence>
<proteinExistence type="predicted"/>
<keyword evidence="2" id="KW-1185">Reference proteome</keyword>